<evidence type="ECO:0000259" key="2">
    <source>
        <dbReference type="PROSITE" id="PS50125"/>
    </source>
</evidence>
<organism evidence="3 4">
    <name type="scientific">Stappia sediminis</name>
    <dbReference type="NCBI Taxonomy" id="2692190"/>
    <lineage>
        <taxon>Bacteria</taxon>
        <taxon>Pseudomonadati</taxon>
        <taxon>Pseudomonadota</taxon>
        <taxon>Alphaproteobacteria</taxon>
        <taxon>Hyphomicrobiales</taxon>
        <taxon>Stappiaceae</taxon>
        <taxon>Stappia</taxon>
    </lineage>
</organism>
<keyword evidence="1" id="KW-1133">Transmembrane helix</keyword>
<dbReference type="PANTHER" id="PTHR43081:SF1">
    <property type="entry name" value="ADENYLATE CYCLASE, TERMINAL-DIFFERENTIATION SPECIFIC"/>
    <property type="match status" value="1"/>
</dbReference>
<dbReference type="PANTHER" id="PTHR43081">
    <property type="entry name" value="ADENYLATE CYCLASE, TERMINAL-DIFFERENTIATION SPECIFIC-RELATED"/>
    <property type="match status" value="1"/>
</dbReference>
<dbReference type="CDD" id="cd07302">
    <property type="entry name" value="CHD"/>
    <property type="match status" value="1"/>
</dbReference>
<dbReference type="InterPro" id="IPR007890">
    <property type="entry name" value="CHASE2"/>
</dbReference>
<comment type="caution">
    <text evidence="3">The sequence shown here is derived from an EMBL/GenBank/DDBJ whole genome shotgun (WGS) entry which is preliminary data.</text>
</comment>
<dbReference type="RefSeq" id="WP_160775647.1">
    <property type="nucleotide sequence ID" value="NZ_WUMV01000003.1"/>
</dbReference>
<name>A0A7X3LUR8_9HYPH</name>
<feature type="domain" description="Guanylate cyclase" evidence="2">
    <location>
        <begin position="399"/>
        <end position="531"/>
    </location>
</feature>
<keyword evidence="4" id="KW-1185">Reference proteome</keyword>
<evidence type="ECO:0000313" key="3">
    <source>
        <dbReference type="EMBL" id="MXN65471.1"/>
    </source>
</evidence>
<dbReference type="Pfam" id="PF05226">
    <property type="entry name" value="CHASE2"/>
    <property type="match status" value="1"/>
</dbReference>
<dbReference type="SMART" id="SM01080">
    <property type="entry name" value="CHASE2"/>
    <property type="match status" value="1"/>
</dbReference>
<protein>
    <submittedName>
        <fullName evidence="3">CHASE2 domain-containing protein</fullName>
    </submittedName>
</protein>
<evidence type="ECO:0000313" key="4">
    <source>
        <dbReference type="Proteomes" id="UP000433101"/>
    </source>
</evidence>
<dbReference type="EMBL" id="WUMV01000003">
    <property type="protein sequence ID" value="MXN65471.1"/>
    <property type="molecule type" value="Genomic_DNA"/>
</dbReference>
<keyword evidence="1" id="KW-0472">Membrane</keyword>
<dbReference type="GO" id="GO:0009190">
    <property type="term" value="P:cyclic nucleotide biosynthetic process"/>
    <property type="evidence" value="ECO:0007669"/>
    <property type="project" value="InterPro"/>
</dbReference>
<dbReference type="AlphaFoldDB" id="A0A7X3LUR8"/>
<dbReference type="PROSITE" id="PS50125">
    <property type="entry name" value="GUANYLATE_CYCLASE_2"/>
    <property type="match status" value="1"/>
</dbReference>
<proteinExistence type="predicted"/>
<accession>A0A7X3LUR8</accession>
<feature type="transmembrane region" description="Helical" evidence="1">
    <location>
        <begin position="283"/>
        <end position="302"/>
    </location>
</feature>
<feature type="transmembrane region" description="Helical" evidence="1">
    <location>
        <begin position="12"/>
        <end position="30"/>
    </location>
</feature>
<dbReference type="Proteomes" id="UP000433101">
    <property type="component" value="Unassembled WGS sequence"/>
</dbReference>
<sequence length="642" mass="68451">MDSDRLSLLSRWPGVVAIALAATLVAVIAGHRLEPVAGDILLTKLLPAKLARDDIVIVAIDEETLEGLTYRSPIDRGLLADIVAHVDKAGARAIGLDILIDQASEPEKDALLLTTLEQAHTPLIAGRAGTREGLTQAQERFAEEFLAPLKTASVALARDEIDGTIRRLPQSGESGETFSRTLAISGGEMPENLSDRIVYFTGNDGRPHAFPTYPAHAAALLPPDWFAGKYVLIGTKLATSDRHKTPFSAALGAEAGLLNGIEIHAHMLAQYLEGRHIAILPRLAETLIAAAMALLGAALVALRASPALRVAGVAGLVALYFGACFAALQWGETLLPLVMPPLAAVIAGAAMGGVHWFQDRAERKFVEQAFSRYVSPALVKRLVSDRKALSLGGEKREVTFVFTDLEGFTSVSEKLAPAEVADLLNGYLDKVCERFIAHGATIDKIVGDSVVGFFGAPEPQDDQACRAVDLVLELDRLCEKLKEEASAKGVALGLTRIGVHKGEAIVGNFGGSRFFDYTGIGDTVNTASRLEAANKHLGTRVLVSRAVADACPEHAFRPAATLVLKGKSEGVDCFVPLMSSQANSEAITAYREAYRAMSENSGEAETLLAKALEICPGDPLARYHLARLRRGKQGTTIELADE</sequence>
<dbReference type="SUPFAM" id="SSF55073">
    <property type="entry name" value="Nucleotide cyclase"/>
    <property type="match status" value="1"/>
</dbReference>
<dbReference type="Gene3D" id="3.30.70.1230">
    <property type="entry name" value="Nucleotide cyclase"/>
    <property type="match status" value="1"/>
</dbReference>
<reference evidence="3 4" key="1">
    <citation type="submission" date="2019-12" db="EMBL/GenBank/DDBJ databases">
        <authorList>
            <person name="Li M."/>
        </authorList>
    </citation>
    <scope>NUCLEOTIDE SEQUENCE [LARGE SCALE GENOMIC DNA]</scope>
    <source>
        <strain evidence="3 4">GBMRC 2046</strain>
    </source>
</reference>
<gene>
    <name evidence="3" type="ORF">GR183_11215</name>
</gene>
<dbReference type="InterPro" id="IPR029787">
    <property type="entry name" value="Nucleotide_cyclase"/>
</dbReference>
<evidence type="ECO:0000256" key="1">
    <source>
        <dbReference type="SAM" id="Phobius"/>
    </source>
</evidence>
<dbReference type="SMART" id="SM00044">
    <property type="entry name" value="CYCc"/>
    <property type="match status" value="1"/>
</dbReference>
<dbReference type="GO" id="GO:0004016">
    <property type="term" value="F:adenylate cyclase activity"/>
    <property type="evidence" value="ECO:0007669"/>
    <property type="project" value="UniProtKB-ARBA"/>
</dbReference>
<keyword evidence="1" id="KW-0812">Transmembrane</keyword>
<dbReference type="InterPro" id="IPR050697">
    <property type="entry name" value="Adenylyl/Guanylyl_Cyclase_3/4"/>
</dbReference>
<dbReference type="InterPro" id="IPR001054">
    <property type="entry name" value="A/G_cyclase"/>
</dbReference>
<feature type="transmembrane region" description="Helical" evidence="1">
    <location>
        <begin position="335"/>
        <end position="357"/>
    </location>
</feature>
<dbReference type="Pfam" id="PF00211">
    <property type="entry name" value="Guanylate_cyc"/>
    <property type="match status" value="1"/>
</dbReference>
<feature type="transmembrane region" description="Helical" evidence="1">
    <location>
        <begin position="308"/>
        <end position="328"/>
    </location>
</feature>
<dbReference type="GO" id="GO:0035556">
    <property type="term" value="P:intracellular signal transduction"/>
    <property type="evidence" value="ECO:0007669"/>
    <property type="project" value="InterPro"/>
</dbReference>